<dbReference type="SUPFAM" id="SSF50969">
    <property type="entry name" value="YVTN repeat-like/Quinoprotein amine dehydrogenase"/>
    <property type="match status" value="1"/>
</dbReference>
<reference evidence="2 3" key="1">
    <citation type="submission" date="2020-09" db="EMBL/GenBank/DDBJ databases">
        <title>Characterization and genome sequencing of Ruminiclostridium sp. nov. MA18.</title>
        <authorList>
            <person name="Rettenmaier R."/>
            <person name="Kowollik M.-L."/>
            <person name="Liebl W."/>
            <person name="Zverlov V."/>
        </authorList>
    </citation>
    <scope>NUCLEOTIDE SEQUENCE [LARGE SCALE GENOMIC DNA]</scope>
    <source>
        <strain evidence="2 3">MA18</strain>
    </source>
</reference>
<feature type="domain" description="Prolow-density lipoprotein receptor-related protein 1-like beta-propeller" evidence="1">
    <location>
        <begin position="4"/>
        <end position="254"/>
    </location>
</feature>
<dbReference type="OrthoDB" id="2663624at2"/>
<evidence type="ECO:0000259" key="1">
    <source>
        <dbReference type="Pfam" id="PF16472"/>
    </source>
</evidence>
<protein>
    <submittedName>
        <fullName evidence="2">DUF5050 domain-containing protein</fullName>
    </submittedName>
</protein>
<dbReference type="EMBL" id="CP061336">
    <property type="protein sequence ID" value="QNU67810.1"/>
    <property type="molecule type" value="Genomic_DNA"/>
</dbReference>
<keyword evidence="3" id="KW-1185">Reference proteome</keyword>
<organism evidence="2 3">
    <name type="scientific">Ruminiclostridium herbifermentans</name>
    <dbReference type="NCBI Taxonomy" id="2488810"/>
    <lineage>
        <taxon>Bacteria</taxon>
        <taxon>Bacillati</taxon>
        <taxon>Bacillota</taxon>
        <taxon>Clostridia</taxon>
        <taxon>Eubacteriales</taxon>
        <taxon>Oscillospiraceae</taxon>
        <taxon>Ruminiclostridium</taxon>
    </lineage>
</organism>
<dbReference type="RefSeq" id="WP_137698112.1">
    <property type="nucleotide sequence ID" value="NZ_CP061336.1"/>
</dbReference>
<name>A0A4U7JEF2_9FIRM</name>
<dbReference type="PANTHER" id="PTHR32256">
    <property type="match status" value="1"/>
</dbReference>
<evidence type="ECO:0000313" key="3">
    <source>
        <dbReference type="Proteomes" id="UP000306409"/>
    </source>
</evidence>
<accession>A0A4U7JEF2</accession>
<dbReference type="InterPro" id="IPR011044">
    <property type="entry name" value="Quino_amine_DH_bsu"/>
</dbReference>
<gene>
    <name evidence="2" type="ORF">EHE19_004945</name>
</gene>
<sequence length="270" mass="31163">MNFNNLNGGLVNKAGNKLFVCDIHSYKGTYIIDRYGGQPALQEGLFWFMNCEGDSIYYSDQRLSNWLCRYDIYSNKENVVLEKPCYGLLTSGEWIYYINENDGKIYRCLLNGKSEHKITIEQVICFIIENEQIFYSSETGIYTCSTKGDEVNKISDSIALNMLLMDEFLVYTDKKNKHILTIFNLKNENLETYTDICASSINAKDRYLYCTNINNDSSIYRINLDNKSCIRICGEGANNLHIIEDVLYYNARNEWKSISITGGNSEKLFI</sequence>
<evidence type="ECO:0000313" key="2">
    <source>
        <dbReference type="EMBL" id="QNU67810.1"/>
    </source>
</evidence>
<dbReference type="InterPro" id="IPR032485">
    <property type="entry name" value="LRP1-like_beta_prop"/>
</dbReference>
<dbReference type="InterPro" id="IPR053369">
    <property type="entry name" value="SrfA-induced_signal"/>
</dbReference>
<dbReference type="AlphaFoldDB" id="A0A4U7JEF2"/>
<dbReference type="KEGG" id="rher:EHE19_004945"/>
<dbReference type="PANTHER" id="PTHR32256:SF17">
    <property type="entry name" value="EGF-LIKE DOMAIN-CONTAINING PROTEIN"/>
    <property type="match status" value="1"/>
</dbReference>
<dbReference type="Proteomes" id="UP000306409">
    <property type="component" value="Chromosome"/>
</dbReference>
<dbReference type="Pfam" id="PF16472">
    <property type="entry name" value="DUF5050"/>
    <property type="match status" value="1"/>
</dbReference>
<proteinExistence type="predicted"/>